<dbReference type="Proteomes" id="UP001162483">
    <property type="component" value="Unassembled WGS sequence"/>
</dbReference>
<proteinExistence type="predicted"/>
<comment type="caution">
    <text evidence="1">The sequence shown here is derived from an EMBL/GenBank/DDBJ whole genome shotgun (WGS) entry which is preliminary data.</text>
</comment>
<name>A0ABN9CAH4_9NEOB</name>
<protein>
    <submittedName>
        <fullName evidence="1">Uncharacterized protein</fullName>
    </submittedName>
</protein>
<sequence>MSCQSAPVVAQLSLSIGWISVLSIMEVQLHPGSFACKY</sequence>
<evidence type="ECO:0000313" key="2">
    <source>
        <dbReference type="Proteomes" id="UP001162483"/>
    </source>
</evidence>
<evidence type="ECO:0000313" key="1">
    <source>
        <dbReference type="EMBL" id="CAI9557094.1"/>
    </source>
</evidence>
<dbReference type="EMBL" id="CATNWA010008894">
    <property type="protein sequence ID" value="CAI9557094.1"/>
    <property type="molecule type" value="Genomic_DNA"/>
</dbReference>
<gene>
    <name evidence="1" type="ORF">SPARVUS_LOCUS4635799</name>
</gene>
<organism evidence="1 2">
    <name type="scientific">Staurois parvus</name>
    <dbReference type="NCBI Taxonomy" id="386267"/>
    <lineage>
        <taxon>Eukaryota</taxon>
        <taxon>Metazoa</taxon>
        <taxon>Chordata</taxon>
        <taxon>Craniata</taxon>
        <taxon>Vertebrata</taxon>
        <taxon>Euteleostomi</taxon>
        <taxon>Amphibia</taxon>
        <taxon>Batrachia</taxon>
        <taxon>Anura</taxon>
        <taxon>Neobatrachia</taxon>
        <taxon>Ranoidea</taxon>
        <taxon>Ranidae</taxon>
        <taxon>Staurois</taxon>
    </lineage>
</organism>
<accession>A0ABN9CAH4</accession>
<keyword evidence="2" id="KW-1185">Reference proteome</keyword>
<reference evidence="1" key="1">
    <citation type="submission" date="2023-05" db="EMBL/GenBank/DDBJ databases">
        <authorList>
            <person name="Stuckert A."/>
        </authorList>
    </citation>
    <scope>NUCLEOTIDE SEQUENCE</scope>
</reference>
<feature type="non-terminal residue" evidence="1">
    <location>
        <position position="38"/>
    </location>
</feature>